<dbReference type="Proteomes" id="UP001152561">
    <property type="component" value="Unassembled WGS sequence"/>
</dbReference>
<dbReference type="SUPFAM" id="SSF58038">
    <property type="entry name" value="SNARE fusion complex"/>
    <property type="match status" value="1"/>
</dbReference>
<evidence type="ECO:0000313" key="5">
    <source>
        <dbReference type="EMBL" id="KAJ8534590.1"/>
    </source>
</evidence>
<accession>A0A9Q1R0Q6</accession>
<dbReference type="InterPro" id="IPR051097">
    <property type="entry name" value="Synaptobrevin-like_transport"/>
</dbReference>
<dbReference type="EMBL" id="JAJAGQ010000019">
    <property type="protein sequence ID" value="KAJ8534590.1"/>
    <property type="molecule type" value="Genomic_DNA"/>
</dbReference>
<keyword evidence="1" id="KW-0653">Protein transport</keyword>
<protein>
    <recommendedName>
        <fullName evidence="4">V-SNARE coiled-coil homology domain-containing protein</fullName>
    </recommendedName>
</protein>
<keyword evidence="3" id="KW-0175">Coiled coil</keyword>
<dbReference type="Gene3D" id="3.30.450.50">
    <property type="entry name" value="Longin domain"/>
    <property type="match status" value="1"/>
</dbReference>
<evidence type="ECO:0000256" key="1">
    <source>
        <dbReference type="ARBA" id="ARBA00022927"/>
    </source>
</evidence>
<dbReference type="GO" id="GO:0016192">
    <property type="term" value="P:vesicle-mediated transport"/>
    <property type="evidence" value="ECO:0007669"/>
    <property type="project" value="InterPro"/>
</dbReference>
<evidence type="ECO:0000313" key="6">
    <source>
        <dbReference type="Proteomes" id="UP001152561"/>
    </source>
</evidence>
<dbReference type="PROSITE" id="PS50892">
    <property type="entry name" value="V_SNARE"/>
    <property type="match status" value="1"/>
</dbReference>
<keyword evidence="1" id="KW-0813">Transport</keyword>
<gene>
    <name evidence="5" type="ORF">K7X08_016318</name>
</gene>
<evidence type="ECO:0000256" key="2">
    <source>
        <dbReference type="ARBA" id="ARBA00037493"/>
    </source>
</evidence>
<proteinExistence type="predicted"/>
<evidence type="ECO:0000256" key="3">
    <source>
        <dbReference type="PROSITE-ProRule" id="PRU00290"/>
    </source>
</evidence>
<dbReference type="Pfam" id="PF00957">
    <property type="entry name" value="Synaptobrevin"/>
    <property type="match status" value="1"/>
</dbReference>
<dbReference type="GO" id="GO:0015031">
    <property type="term" value="P:protein transport"/>
    <property type="evidence" value="ECO:0007669"/>
    <property type="project" value="UniProtKB-KW"/>
</dbReference>
<dbReference type="PANTHER" id="PTHR21136:SF215">
    <property type="entry name" value="VESICLE-ASSOCIATED MEMBRANE PROTEIN 722-LIKE"/>
    <property type="match status" value="1"/>
</dbReference>
<dbReference type="GO" id="GO:0005737">
    <property type="term" value="C:cytoplasm"/>
    <property type="evidence" value="ECO:0007669"/>
    <property type="project" value="UniProtKB-ARBA"/>
</dbReference>
<name>A0A9Q1R0Q6_9SOLA</name>
<sequence length="162" mass="18366">MGSTVSLREEHILCCCCGICSKTDPNCIFRENQRTKEEFTKKYGGGKAATAVANSLNRKFGNRWQYCVDHPDEISKLAKVKAQVSEVKGVMMESIEKVLVRGKKIELLVDKTENLRSQAGTRFQDARNNNEEEDVVAEHEDQAYSFGDYYCLDSDHSFVSMH</sequence>
<dbReference type="InterPro" id="IPR001388">
    <property type="entry name" value="Synaptobrevin-like"/>
</dbReference>
<dbReference type="OrthoDB" id="248747at2759"/>
<dbReference type="InterPro" id="IPR042855">
    <property type="entry name" value="V_SNARE_CC"/>
</dbReference>
<dbReference type="PRINTS" id="PR00219">
    <property type="entry name" value="SYNAPTOBREVN"/>
</dbReference>
<dbReference type="AlphaFoldDB" id="A0A9Q1R0Q6"/>
<keyword evidence="6" id="KW-1185">Reference proteome</keyword>
<reference evidence="6" key="1">
    <citation type="journal article" date="2023" name="Proc. Natl. Acad. Sci. U.S.A.">
        <title>Genomic and structural basis for evolution of tropane alkaloid biosynthesis.</title>
        <authorList>
            <person name="Wanga Y.-J."/>
            <person name="Taina T."/>
            <person name="Yua J.-Y."/>
            <person name="Lia J."/>
            <person name="Xua B."/>
            <person name="Chenc J."/>
            <person name="D'Auriad J.C."/>
            <person name="Huanga J.-P."/>
            <person name="Huanga S.-X."/>
        </authorList>
    </citation>
    <scope>NUCLEOTIDE SEQUENCE [LARGE SCALE GENOMIC DNA]</scope>
    <source>
        <strain evidence="6">cv. KIB-2019</strain>
    </source>
</reference>
<dbReference type="CDD" id="cd15843">
    <property type="entry name" value="R-SNARE"/>
    <property type="match status" value="1"/>
</dbReference>
<comment type="caution">
    <text evidence="5">The sequence shown here is derived from an EMBL/GenBank/DDBJ whole genome shotgun (WGS) entry which is preliminary data.</text>
</comment>
<dbReference type="GO" id="GO:0016020">
    <property type="term" value="C:membrane"/>
    <property type="evidence" value="ECO:0007669"/>
    <property type="project" value="InterPro"/>
</dbReference>
<dbReference type="PANTHER" id="PTHR21136">
    <property type="entry name" value="SNARE PROTEINS"/>
    <property type="match status" value="1"/>
</dbReference>
<comment type="function">
    <text evidence="2">Involved in the targeting and/or fusion of transport vesicles to their target membrane.</text>
</comment>
<feature type="domain" description="V-SNARE coiled-coil homology" evidence="4">
    <location>
        <begin position="76"/>
        <end position="138"/>
    </location>
</feature>
<evidence type="ECO:0000259" key="4">
    <source>
        <dbReference type="PROSITE" id="PS50892"/>
    </source>
</evidence>
<organism evidence="5 6">
    <name type="scientific">Anisodus acutangulus</name>
    <dbReference type="NCBI Taxonomy" id="402998"/>
    <lineage>
        <taxon>Eukaryota</taxon>
        <taxon>Viridiplantae</taxon>
        <taxon>Streptophyta</taxon>
        <taxon>Embryophyta</taxon>
        <taxon>Tracheophyta</taxon>
        <taxon>Spermatophyta</taxon>
        <taxon>Magnoliopsida</taxon>
        <taxon>eudicotyledons</taxon>
        <taxon>Gunneridae</taxon>
        <taxon>Pentapetalae</taxon>
        <taxon>asterids</taxon>
        <taxon>lamiids</taxon>
        <taxon>Solanales</taxon>
        <taxon>Solanaceae</taxon>
        <taxon>Solanoideae</taxon>
        <taxon>Hyoscyameae</taxon>
        <taxon>Anisodus</taxon>
    </lineage>
</organism>